<name>A0A1L0B2X5_9ASCO</name>
<dbReference type="Proteomes" id="UP000183365">
    <property type="component" value="Unassembled WGS sequence"/>
</dbReference>
<sequence length="385" mass="44975">MVATAYNVKMTCEGCSNAINRIILKNKDNLSISDYNISLENQEVVINHDEKVNAEDILTVLKKSEDTEIDLQPFISNNDDSLQDKFNFASIDCMANVIDKSITTNAKHVNNLLINDLDKSLLFKFKQGSYFIIELCEFIKITSFEIGNLEPYSNNFNDFNIYGKKSLDEEDWTHIGSFKYDQFNKLQFFCIPMKNRTWLKYLKIEILSVHDSDYYYTPITNIKVFGKDIFNDIENVIDENEIKETMNNDINNDISNDIDFCKINNPFVKYDQQLNSLNQSSIIIKDKNTNKDNVLETILKKIHFLNSYVKLQSNFIDLSFNETINLINETYFMDFKKNIKKMNKNNVHIKTKIAFLEKQVYGLWFVLIIMMVLLTIMALNNMDSK</sequence>
<dbReference type="Gene3D" id="3.30.70.100">
    <property type="match status" value="1"/>
</dbReference>
<proteinExistence type="predicted"/>
<accession>A0A1L0B2X5</accession>
<dbReference type="Pfam" id="PF00403">
    <property type="entry name" value="HMA"/>
    <property type="match status" value="1"/>
</dbReference>
<evidence type="ECO:0000259" key="7">
    <source>
        <dbReference type="PROSITE" id="PS51469"/>
    </source>
</evidence>
<dbReference type="GO" id="GO:0016020">
    <property type="term" value="C:membrane"/>
    <property type="evidence" value="ECO:0007669"/>
    <property type="project" value="InterPro"/>
</dbReference>
<dbReference type="InterPro" id="IPR012919">
    <property type="entry name" value="SUN_dom"/>
</dbReference>
<dbReference type="EMBL" id="FQNF01000065">
    <property type="protein sequence ID" value="SGZ40824.1"/>
    <property type="molecule type" value="Genomic_DNA"/>
</dbReference>
<dbReference type="SUPFAM" id="SSF49785">
    <property type="entry name" value="Galactose-binding domain-like"/>
    <property type="match status" value="1"/>
</dbReference>
<dbReference type="PANTHER" id="PTHR12953:SF0">
    <property type="entry name" value="SUN DOMAIN-CONTAINING OSSIFICATION FACTOR"/>
    <property type="match status" value="1"/>
</dbReference>
<evidence type="ECO:0000313" key="8">
    <source>
        <dbReference type="EMBL" id="SGZ40824.1"/>
    </source>
</evidence>
<dbReference type="Gene3D" id="2.60.120.260">
    <property type="entry name" value="Galactose-binding domain-like"/>
    <property type="match status" value="1"/>
</dbReference>
<dbReference type="GO" id="GO:0034975">
    <property type="term" value="P:protein folding in endoplasmic reticulum"/>
    <property type="evidence" value="ECO:0007669"/>
    <property type="project" value="TreeGrafter"/>
</dbReference>
<dbReference type="OrthoDB" id="266334at2759"/>
<dbReference type="SUPFAM" id="SSF55008">
    <property type="entry name" value="HMA, heavy metal-associated domain"/>
    <property type="match status" value="1"/>
</dbReference>
<evidence type="ECO:0000256" key="4">
    <source>
        <dbReference type="ARBA" id="ARBA00023136"/>
    </source>
</evidence>
<dbReference type="Pfam" id="PF07738">
    <property type="entry name" value="Sad1_UNC"/>
    <property type="match status" value="1"/>
</dbReference>
<dbReference type="PROSITE" id="PS50846">
    <property type="entry name" value="HMA_2"/>
    <property type="match status" value="1"/>
</dbReference>
<dbReference type="VEuPathDB" id="FungiDB:HGUI_03024"/>
<organism evidence="8 9">
    <name type="scientific">Hanseniaspora guilliermondii</name>
    <dbReference type="NCBI Taxonomy" id="56406"/>
    <lineage>
        <taxon>Eukaryota</taxon>
        <taxon>Fungi</taxon>
        <taxon>Dikarya</taxon>
        <taxon>Ascomycota</taxon>
        <taxon>Saccharomycotina</taxon>
        <taxon>Saccharomycetes</taxon>
        <taxon>Saccharomycodales</taxon>
        <taxon>Saccharomycodaceae</taxon>
        <taxon>Hanseniaspora</taxon>
    </lineage>
</organism>
<evidence type="ECO:0000313" key="9">
    <source>
        <dbReference type="Proteomes" id="UP000183365"/>
    </source>
</evidence>
<dbReference type="PROSITE" id="PS51469">
    <property type="entry name" value="SUN"/>
    <property type="match status" value="1"/>
</dbReference>
<dbReference type="InterPro" id="IPR045120">
    <property type="entry name" value="Suco/Slp1-like"/>
</dbReference>
<dbReference type="GO" id="GO:0012505">
    <property type="term" value="C:endomembrane system"/>
    <property type="evidence" value="ECO:0007669"/>
    <property type="project" value="UniProtKB-SubCell"/>
</dbReference>
<evidence type="ECO:0008006" key="10">
    <source>
        <dbReference type="Google" id="ProtNLM"/>
    </source>
</evidence>
<feature type="domain" description="HMA" evidence="6">
    <location>
        <begin position="1"/>
        <end position="72"/>
    </location>
</feature>
<evidence type="ECO:0000256" key="1">
    <source>
        <dbReference type="ARBA" id="ARBA00004308"/>
    </source>
</evidence>
<dbReference type="PANTHER" id="PTHR12953">
    <property type="entry name" value="MEMBRANE PROTEIN CH1 RELATED"/>
    <property type="match status" value="1"/>
</dbReference>
<dbReference type="CDD" id="cd00371">
    <property type="entry name" value="HMA"/>
    <property type="match status" value="1"/>
</dbReference>
<evidence type="ECO:0000256" key="5">
    <source>
        <dbReference type="SAM" id="Phobius"/>
    </source>
</evidence>
<comment type="subcellular location">
    <subcellularLocation>
        <location evidence="1">Endomembrane system</location>
    </subcellularLocation>
</comment>
<dbReference type="AlphaFoldDB" id="A0A1L0B2X5"/>
<dbReference type="InterPro" id="IPR006121">
    <property type="entry name" value="HMA_dom"/>
</dbReference>
<evidence type="ECO:0000259" key="6">
    <source>
        <dbReference type="PROSITE" id="PS50846"/>
    </source>
</evidence>
<keyword evidence="9" id="KW-1185">Reference proteome</keyword>
<dbReference type="InterPro" id="IPR008979">
    <property type="entry name" value="Galactose-bd-like_sf"/>
</dbReference>
<keyword evidence="4 5" id="KW-0472">Membrane</keyword>
<dbReference type="GO" id="GO:0005737">
    <property type="term" value="C:cytoplasm"/>
    <property type="evidence" value="ECO:0007669"/>
    <property type="project" value="TreeGrafter"/>
</dbReference>
<evidence type="ECO:0000256" key="3">
    <source>
        <dbReference type="ARBA" id="ARBA00022989"/>
    </source>
</evidence>
<reference evidence="9" key="1">
    <citation type="submission" date="2016-11" db="EMBL/GenBank/DDBJ databases">
        <authorList>
            <person name="Guldener U."/>
        </authorList>
    </citation>
    <scope>NUCLEOTIDE SEQUENCE [LARGE SCALE GENOMIC DNA]</scope>
</reference>
<protein>
    <recommendedName>
        <fullName evidence="10">HMA domain-containing protein</fullName>
    </recommendedName>
</protein>
<keyword evidence="2 5" id="KW-0812">Transmembrane</keyword>
<keyword evidence="3 5" id="KW-1133">Transmembrane helix</keyword>
<feature type="domain" description="SUN" evidence="7">
    <location>
        <begin position="53"/>
        <end position="229"/>
    </location>
</feature>
<dbReference type="InterPro" id="IPR036163">
    <property type="entry name" value="HMA_dom_sf"/>
</dbReference>
<dbReference type="GO" id="GO:0046872">
    <property type="term" value="F:metal ion binding"/>
    <property type="evidence" value="ECO:0007669"/>
    <property type="project" value="InterPro"/>
</dbReference>
<evidence type="ECO:0000256" key="2">
    <source>
        <dbReference type="ARBA" id="ARBA00022692"/>
    </source>
</evidence>
<gene>
    <name evidence="8" type="ORF">HGUI_03024</name>
</gene>
<feature type="transmembrane region" description="Helical" evidence="5">
    <location>
        <begin position="361"/>
        <end position="379"/>
    </location>
</feature>